<keyword evidence="6" id="KW-1185">Reference proteome</keyword>
<evidence type="ECO:0000313" key="5">
    <source>
        <dbReference type="Proteomes" id="UP000050497"/>
    </source>
</evidence>
<dbReference type="PIRSF" id="PIRSF002825">
    <property type="entry name" value="CfbpA"/>
    <property type="match status" value="1"/>
</dbReference>
<keyword evidence="1 2" id="KW-0732">Signal</keyword>
<dbReference type="InterPro" id="IPR026045">
    <property type="entry name" value="Ferric-bd"/>
</dbReference>
<dbReference type="RefSeq" id="WP_083204592.1">
    <property type="nucleotide sequence ID" value="NZ_FMBM01000002.1"/>
</dbReference>
<dbReference type="Pfam" id="PF13531">
    <property type="entry name" value="SBP_bac_11"/>
    <property type="match status" value="1"/>
</dbReference>
<gene>
    <name evidence="3" type="primary">afuA-3</name>
    <name evidence="4" type="ORF">GA0071312_2936</name>
    <name evidence="3" type="ORF">HLUCCO17_07045</name>
</gene>
<evidence type="ECO:0000256" key="1">
    <source>
        <dbReference type="ARBA" id="ARBA00022729"/>
    </source>
</evidence>
<proteinExistence type="predicted"/>
<dbReference type="EMBL" id="LJSX01000008">
    <property type="protein sequence ID" value="KPQ11387.1"/>
    <property type="molecule type" value="Genomic_DNA"/>
</dbReference>
<protein>
    <submittedName>
        <fullName evidence="3">Iron(III) transport system substrate-binding protein</fullName>
    </submittedName>
</protein>
<reference evidence="4 6" key="2">
    <citation type="submission" date="2016-08" db="EMBL/GenBank/DDBJ databases">
        <authorList>
            <person name="Varghese N."/>
            <person name="Submissions Spin"/>
        </authorList>
    </citation>
    <scope>NUCLEOTIDE SEQUENCE [LARGE SCALE GENOMIC DNA]</scope>
    <source>
        <strain evidence="4 6">HL-109</strain>
    </source>
</reference>
<dbReference type="Proteomes" id="UP000182800">
    <property type="component" value="Unassembled WGS sequence"/>
</dbReference>
<evidence type="ECO:0000256" key="2">
    <source>
        <dbReference type="SAM" id="SignalP"/>
    </source>
</evidence>
<reference evidence="3 5" key="1">
    <citation type="submission" date="2015-09" db="EMBL/GenBank/DDBJ databases">
        <title>Identification and resolution of microdiversity through metagenomic sequencing of parallel consortia.</title>
        <authorList>
            <person name="Nelson W.C."/>
            <person name="Romine M.F."/>
            <person name="Lindemann S.R."/>
        </authorList>
    </citation>
    <scope>NUCLEOTIDE SEQUENCE [LARGE SCALE GENOMIC DNA]</scope>
    <source>
        <strain evidence="3">HL-109</strain>
    </source>
</reference>
<evidence type="ECO:0000313" key="6">
    <source>
        <dbReference type="Proteomes" id="UP000182800"/>
    </source>
</evidence>
<organism evidence="3 5">
    <name type="scientific">Saliniramus fredricksonii</name>
    <dbReference type="NCBI Taxonomy" id="1653334"/>
    <lineage>
        <taxon>Bacteria</taxon>
        <taxon>Pseudomonadati</taxon>
        <taxon>Pseudomonadota</taxon>
        <taxon>Alphaproteobacteria</taxon>
        <taxon>Hyphomicrobiales</taxon>
        <taxon>Salinarimonadaceae</taxon>
        <taxon>Saliniramus</taxon>
    </lineage>
</organism>
<feature type="chain" id="PRO_5006147593" evidence="2">
    <location>
        <begin position="30"/>
        <end position="334"/>
    </location>
</feature>
<dbReference type="SUPFAM" id="SSF53850">
    <property type="entry name" value="Periplasmic binding protein-like II"/>
    <property type="match status" value="1"/>
</dbReference>
<feature type="signal peptide" evidence="2">
    <location>
        <begin position="1"/>
        <end position="29"/>
    </location>
</feature>
<dbReference type="Proteomes" id="UP000050497">
    <property type="component" value="Unassembled WGS sequence"/>
</dbReference>
<dbReference type="CDD" id="cd13547">
    <property type="entry name" value="PBP2_Fbp_like_2"/>
    <property type="match status" value="1"/>
</dbReference>
<evidence type="ECO:0000313" key="4">
    <source>
        <dbReference type="EMBL" id="SCC81963.1"/>
    </source>
</evidence>
<dbReference type="PATRIC" id="fig|1653334.4.peg.2484"/>
<comment type="caution">
    <text evidence="3">The sequence shown here is derived from an EMBL/GenBank/DDBJ whole genome shotgun (WGS) entry which is preliminary data.</text>
</comment>
<dbReference type="STRING" id="1653334.GA0071312_2936"/>
<sequence>MTNDRVTFKRAAMIAATLGFMFSAGSAHAQSGDLVIYTSTPTEQMDELVARFNETYPDVNVEYFRSGTTEVINRLQAEFAADAPQPDVLLIADTVVMSQLKADERLMAYADAPIAGTDAALHDSDMTFFSTKLITTGFMVNTDNVAEPVTSWADLADEAIAGRLMMPSPLYSGAALIHVGTVTNLDGFGWDFYEALADGGAVAGRGNGGVLDAVARGEMDYGVIVDFMPLNAKADGSPVDFIFPDEGVTAVTEPVAILSTANNVEAAQAFVDWQLSEEGQRFHVEQGYLPLREGIAPPDVFPAMDAVNVITIDPALLMEQTEEIKRRFADLFGG</sequence>
<dbReference type="EMBL" id="FMBM01000002">
    <property type="protein sequence ID" value="SCC81963.1"/>
    <property type="molecule type" value="Genomic_DNA"/>
</dbReference>
<dbReference type="Gene3D" id="3.40.190.10">
    <property type="entry name" value="Periplasmic binding protein-like II"/>
    <property type="match status" value="2"/>
</dbReference>
<dbReference type="PANTHER" id="PTHR30006">
    <property type="entry name" value="THIAMINE-BINDING PERIPLASMIC PROTEIN-RELATED"/>
    <property type="match status" value="1"/>
</dbReference>
<name>A0A0P8A1R8_9HYPH</name>
<dbReference type="AlphaFoldDB" id="A0A0P8A1R8"/>
<accession>A0A0P8A1R8</accession>
<evidence type="ECO:0000313" key="3">
    <source>
        <dbReference type="EMBL" id="KPQ11387.1"/>
    </source>
</evidence>